<dbReference type="InterPro" id="IPR000182">
    <property type="entry name" value="GNAT_dom"/>
</dbReference>
<name>A0A0V7ZBT4_9CYAN</name>
<protein>
    <recommendedName>
        <fullName evidence="1">N-acetyltransferase domain-containing protein</fullName>
    </recommendedName>
</protein>
<evidence type="ECO:0000313" key="3">
    <source>
        <dbReference type="Proteomes" id="UP000053372"/>
    </source>
</evidence>
<dbReference type="InterPro" id="IPR051531">
    <property type="entry name" value="N-acetyltransferase"/>
</dbReference>
<dbReference type="PANTHER" id="PTHR43792">
    <property type="entry name" value="GNAT FAMILY, PUTATIVE (AFU_ORTHOLOGUE AFUA_3G00765)-RELATED-RELATED"/>
    <property type="match status" value="1"/>
</dbReference>
<dbReference type="Proteomes" id="UP000053372">
    <property type="component" value="Unassembled WGS sequence"/>
</dbReference>
<dbReference type="RefSeq" id="WP_027843597.1">
    <property type="nucleotide sequence ID" value="NZ_LMTZ01000166.1"/>
</dbReference>
<reference evidence="2 3" key="1">
    <citation type="journal article" date="2015" name="Genome Announc.">
        <title>Draft Genome of the Euendolithic (true boring) Cyanobacterium Mastigocoleus testarum strain BC008.</title>
        <authorList>
            <person name="Guida B.S."/>
            <person name="Garcia-Pichel F."/>
        </authorList>
    </citation>
    <scope>NUCLEOTIDE SEQUENCE [LARGE SCALE GENOMIC DNA]</scope>
    <source>
        <strain evidence="2 3">BC008</strain>
    </source>
</reference>
<dbReference type="GO" id="GO:0008999">
    <property type="term" value="F:protein-N-terminal-alanine acetyltransferase activity"/>
    <property type="evidence" value="ECO:0007669"/>
    <property type="project" value="TreeGrafter"/>
</dbReference>
<evidence type="ECO:0000259" key="1">
    <source>
        <dbReference type="PROSITE" id="PS51186"/>
    </source>
</evidence>
<dbReference type="Pfam" id="PF13302">
    <property type="entry name" value="Acetyltransf_3"/>
    <property type="match status" value="1"/>
</dbReference>
<dbReference type="EMBL" id="LMTZ01000166">
    <property type="protein sequence ID" value="KST61968.1"/>
    <property type="molecule type" value="Genomic_DNA"/>
</dbReference>
<organism evidence="2 3">
    <name type="scientific">Mastigocoleus testarum BC008</name>
    <dbReference type="NCBI Taxonomy" id="371196"/>
    <lineage>
        <taxon>Bacteria</taxon>
        <taxon>Bacillati</taxon>
        <taxon>Cyanobacteriota</taxon>
        <taxon>Cyanophyceae</taxon>
        <taxon>Nostocales</taxon>
        <taxon>Hapalosiphonaceae</taxon>
        <taxon>Mastigocoleus</taxon>
    </lineage>
</organism>
<dbReference type="InterPro" id="IPR016181">
    <property type="entry name" value="Acyl_CoA_acyltransferase"/>
</dbReference>
<dbReference type="AlphaFoldDB" id="A0A0V7ZBT4"/>
<sequence length="185" mass="21642">MLSEFPILTTPRLQLRAIQHSDAQLVHRNFSDPQTVLYSNAPAPSLKKVQQVIDIWSENFQKQQGIRWGITIKEQNEVIGSCGYKNIIKKHRRAEIGYEIFAEYRRQGFMSEALNAVIQFGFEVIELNRIEVTVDYDNLPSILLLHKLGFTEEGTLRDYEFNQEKFVDLKLFSLLHRDLLNLFQK</sequence>
<evidence type="ECO:0000313" key="2">
    <source>
        <dbReference type="EMBL" id="KST61968.1"/>
    </source>
</evidence>
<gene>
    <name evidence="2" type="ORF">BC008_08010</name>
</gene>
<dbReference type="SUPFAM" id="SSF55729">
    <property type="entry name" value="Acyl-CoA N-acyltransferases (Nat)"/>
    <property type="match status" value="1"/>
</dbReference>
<dbReference type="GO" id="GO:0005737">
    <property type="term" value="C:cytoplasm"/>
    <property type="evidence" value="ECO:0007669"/>
    <property type="project" value="TreeGrafter"/>
</dbReference>
<feature type="domain" description="N-acetyltransferase" evidence="1">
    <location>
        <begin position="13"/>
        <end position="173"/>
    </location>
</feature>
<dbReference type="OrthoDB" id="9785602at2"/>
<comment type="caution">
    <text evidence="2">The sequence shown here is derived from an EMBL/GenBank/DDBJ whole genome shotgun (WGS) entry which is preliminary data.</text>
</comment>
<dbReference type="Gene3D" id="3.40.630.30">
    <property type="match status" value="1"/>
</dbReference>
<keyword evidence="3" id="KW-1185">Reference proteome</keyword>
<dbReference type="PROSITE" id="PS51186">
    <property type="entry name" value="GNAT"/>
    <property type="match status" value="1"/>
</dbReference>
<dbReference type="PANTHER" id="PTHR43792:SF9">
    <property type="entry name" value="RIBOSOMAL-PROTEIN-ALANINE ACETYLTRANSFERASE"/>
    <property type="match status" value="1"/>
</dbReference>
<dbReference type="CDD" id="cd04301">
    <property type="entry name" value="NAT_SF"/>
    <property type="match status" value="1"/>
</dbReference>
<proteinExistence type="predicted"/>
<accession>A0A0V7ZBT4</accession>